<dbReference type="Gene3D" id="2.60.120.290">
    <property type="entry name" value="Spermadhesin, CUB domain"/>
    <property type="match status" value="1"/>
</dbReference>
<dbReference type="Ensembl" id="ENSCSAVT00000013589.1">
    <property type="protein sequence ID" value="ENSCSAVP00000013436.1"/>
    <property type="gene ID" value="ENSCSAVG00000007882.1"/>
</dbReference>
<keyword evidence="1" id="KW-1015">Disulfide bond</keyword>
<evidence type="ECO:0000313" key="4">
    <source>
        <dbReference type="Ensembl" id="ENSCSAVP00000013436.1"/>
    </source>
</evidence>
<dbReference type="SUPFAM" id="SSF49854">
    <property type="entry name" value="Spermadhesin, CUB domain"/>
    <property type="match status" value="1"/>
</dbReference>
<dbReference type="PANTHER" id="PTHR46908">
    <property type="entry name" value="CUBILIN-LIKE PROTEIN"/>
    <property type="match status" value="1"/>
</dbReference>
<proteinExistence type="predicted"/>
<evidence type="ECO:0000256" key="1">
    <source>
        <dbReference type="ARBA" id="ARBA00023157"/>
    </source>
</evidence>
<sequence length="105" mass="11996">MIGNYSSNLRCTWVIRATIGKRVKFCILAIHLERRFRDTFKIYNGPTSASPRLITLSGYHHYTFCINGRNVLTVELKTNGRNNHPGFKASYRTYVPDSSTLGKLV</sequence>
<dbReference type="InterPro" id="IPR035914">
    <property type="entry name" value="Sperma_CUB_dom_sf"/>
</dbReference>
<dbReference type="CDD" id="cd00041">
    <property type="entry name" value="CUB"/>
    <property type="match status" value="1"/>
</dbReference>
<protein>
    <recommendedName>
        <fullName evidence="3">CUB domain-containing protein</fullName>
    </recommendedName>
</protein>
<dbReference type="Proteomes" id="UP000007875">
    <property type="component" value="Unassembled WGS sequence"/>
</dbReference>
<feature type="domain" description="CUB" evidence="3">
    <location>
        <begin position="1"/>
        <end position="94"/>
    </location>
</feature>
<dbReference type="SMART" id="SM00042">
    <property type="entry name" value="CUB"/>
    <property type="match status" value="1"/>
</dbReference>
<organism evidence="4 5">
    <name type="scientific">Ciona savignyi</name>
    <name type="common">Pacific transparent sea squirt</name>
    <dbReference type="NCBI Taxonomy" id="51511"/>
    <lineage>
        <taxon>Eukaryota</taxon>
        <taxon>Metazoa</taxon>
        <taxon>Chordata</taxon>
        <taxon>Tunicata</taxon>
        <taxon>Ascidiacea</taxon>
        <taxon>Phlebobranchia</taxon>
        <taxon>Cionidae</taxon>
        <taxon>Ciona</taxon>
    </lineage>
</organism>
<dbReference type="PANTHER" id="PTHR46908:SF4">
    <property type="entry name" value="TUMOR NECROSIS FACTOR-INDUCIBLE GENE 6 PROTEIN"/>
    <property type="match status" value="1"/>
</dbReference>
<evidence type="ECO:0000313" key="5">
    <source>
        <dbReference type="Proteomes" id="UP000007875"/>
    </source>
</evidence>
<dbReference type="PROSITE" id="PS01180">
    <property type="entry name" value="CUB"/>
    <property type="match status" value="1"/>
</dbReference>
<dbReference type="AlphaFoldDB" id="H2Z774"/>
<dbReference type="Pfam" id="PF00431">
    <property type="entry name" value="CUB"/>
    <property type="match status" value="1"/>
</dbReference>
<reference evidence="5" key="1">
    <citation type="submission" date="2003-08" db="EMBL/GenBank/DDBJ databases">
        <authorList>
            <person name="Birren B."/>
            <person name="Nusbaum C."/>
            <person name="Abebe A."/>
            <person name="Abouelleil A."/>
            <person name="Adekoya E."/>
            <person name="Ait-zahra M."/>
            <person name="Allen N."/>
            <person name="Allen T."/>
            <person name="An P."/>
            <person name="Anderson M."/>
            <person name="Anderson S."/>
            <person name="Arachchi H."/>
            <person name="Armbruster J."/>
            <person name="Bachantsang P."/>
            <person name="Baldwin J."/>
            <person name="Barry A."/>
            <person name="Bayul T."/>
            <person name="Blitshsteyn B."/>
            <person name="Bloom T."/>
            <person name="Blye J."/>
            <person name="Boguslavskiy L."/>
            <person name="Borowsky M."/>
            <person name="Boukhgalter B."/>
            <person name="Brunache A."/>
            <person name="Butler J."/>
            <person name="Calixte N."/>
            <person name="Calvo S."/>
            <person name="Camarata J."/>
            <person name="Campo K."/>
            <person name="Chang J."/>
            <person name="Cheshatsang Y."/>
            <person name="Citroen M."/>
            <person name="Collymore A."/>
            <person name="Considine T."/>
            <person name="Cook A."/>
            <person name="Cooke P."/>
            <person name="Corum B."/>
            <person name="Cuomo C."/>
            <person name="David R."/>
            <person name="Dawoe T."/>
            <person name="Degray S."/>
            <person name="Dodge S."/>
            <person name="Dooley K."/>
            <person name="Dorje P."/>
            <person name="Dorjee K."/>
            <person name="Dorris L."/>
            <person name="Duffey N."/>
            <person name="Dupes A."/>
            <person name="Elkins T."/>
            <person name="Engels R."/>
            <person name="Erickson J."/>
            <person name="Farina A."/>
            <person name="Faro S."/>
            <person name="Ferreira P."/>
            <person name="Fischer H."/>
            <person name="Fitzgerald M."/>
            <person name="Foley K."/>
            <person name="Gage D."/>
            <person name="Galagan J."/>
            <person name="Gearin G."/>
            <person name="Gnerre S."/>
            <person name="Gnirke A."/>
            <person name="Goyette A."/>
            <person name="Graham J."/>
            <person name="Grandbois E."/>
            <person name="Gyaltsen K."/>
            <person name="Hafez N."/>
            <person name="Hagopian D."/>
            <person name="Hagos B."/>
            <person name="Hall J."/>
            <person name="Hatcher B."/>
            <person name="Heller A."/>
            <person name="Higgins H."/>
            <person name="Honan T."/>
            <person name="Horn A."/>
            <person name="Houde N."/>
            <person name="Hughes L."/>
            <person name="Hulme W."/>
            <person name="Husby E."/>
            <person name="Iliev I."/>
            <person name="Jaffe D."/>
            <person name="Jones C."/>
            <person name="Kamal M."/>
            <person name="Kamat A."/>
            <person name="Kamvysselis M."/>
            <person name="Karlsson E."/>
            <person name="Kells C."/>
            <person name="Kieu A."/>
            <person name="Kisner P."/>
            <person name="Kodira C."/>
            <person name="Kulbokas E."/>
            <person name="Labutti K."/>
            <person name="Lama D."/>
            <person name="Landers T."/>
            <person name="Leger J."/>
            <person name="Levine S."/>
            <person name="Lewis D."/>
            <person name="Lewis T."/>
            <person name="Lindblad-toh K."/>
            <person name="Liu X."/>
            <person name="Lokyitsang T."/>
            <person name="Lokyitsang Y."/>
            <person name="Lucien O."/>
            <person name="Lui A."/>
            <person name="Ma L.J."/>
            <person name="Mabbitt R."/>
            <person name="Macdonald J."/>
            <person name="Maclean C."/>
            <person name="Major J."/>
            <person name="Manning J."/>
            <person name="Marabella R."/>
            <person name="Maru K."/>
            <person name="Matthews C."/>
            <person name="Mauceli E."/>
            <person name="Mccarthy M."/>
            <person name="Mcdonough S."/>
            <person name="Mcghee T."/>
            <person name="Meldrim J."/>
            <person name="Meneus L."/>
            <person name="Mesirov J."/>
            <person name="Mihalev A."/>
            <person name="Mihova T."/>
            <person name="Mikkelsen T."/>
            <person name="Mlenga V."/>
            <person name="Moru K."/>
            <person name="Mozes J."/>
            <person name="Mulrain L."/>
            <person name="Munson G."/>
            <person name="Naylor J."/>
            <person name="Newes C."/>
            <person name="Nguyen C."/>
            <person name="Nguyen N."/>
            <person name="Nguyen T."/>
            <person name="Nicol R."/>
            <person name="Nielsen C."/>
            <person name="Nizzari M."/>
            <person name="Norbu C."/>
            <person name="Norbu N."/>
            <person name="O'donnell P."/>
            <person name="Okoawo O."/>
            <person name="O'leary S."/>
            <person name="Omotosho B."/>
            <person name="O'neill K."/>
            <person name="Osman S."/>
            <person name="Parker S."/>
            <person name="Perrin D."/>
            <person name="Phunkhang P."/>
            <person name="Piqani B."/>
            <person name="Purcell S."/>
            <person name="Rachupka T."/>
            <person name="Ramasamy U."/>
            <person name="Rameau R."/>
            <person name="Ray V."/>
            <person name="Raymond C."/>
            <person name="Retta R."/>
            <person name="Richardson S."/>
            <person name="Rise C."/>
            <person name="Rodriguez J."/>
            <person name="Rogers J."/>
            <person name="Rogov P."/>
            <person name="Rutman M."/>
            <person name="Schupbach R."/>
            <person name="Seaman C."/>
            <person name="Settipalli S."/>
            <person name="Sharpe T."/>
            <person name="Sheridan J."/>
            <person name="Sherpa N."/>
            <person name="Shi J."/>
            <person name="Smirnov S."/>
            <person name="Smith C."/>
            <person name="Sougnez C."/>
            <person name="Spencer B."/>
            <person name="Stalker J."/>
            <person name="Stange-thomann N."/>
            <person name="Stavropoulos S."/>
            <person name="Stetson K."/>
            <person name="Stone C."/>
            <person name="Stone S."/>
            <person name="Stubbs M."/>
            <person name="Talamas J."/>
            <person name="Tchuinga P."/>
            <person name="Tenzing P."/>
            <person name="Tesfaye S."/>
            <person name="Theodore J."/>
            <person name="Thoulutsang Y."/>
            <person name="Topham K."/>
            <person name="Towey S."/>
            <person name="Tsamla T."/>
            <person name="Tsomo N."/>
            <person name="Vallee D."/>
            <person name="Vassiliev H."/>
            <person name="Venkataraman V."/>
            <person name="Vinson J."/>
            <person name="Vo A."/>
            <person name="Wade C."/>
            <person name="Wang S."/>
            <person name="Wangchuk T."/>
            <person name="Wangdi T."/>
            <person name="Whittaker C."/>
            <person name="Wilkinson J."/>
            <person name="Wu Y."/>
            <person name="Wyman D."/>
            <person name="Yadav S."/>
            <person name="Yang S."/>
            <person name="Yang X."/>
            <person name="Yeager S."/>
            <person name="Yee E."/>
            <person name="Young G."/>
            <person name="Zainoun J."/>
            <person name="Zembeck L."/>
            <person name="Zimmer A."/>
            <person name="Zody M."/>
            <person name="Lander E."/>
        </authorList>
    </citation>
    <scope>NUCLEOTIDE SEQUENCE [LARGE SCALE GENOMIC DNA]</scope>
</reference>
<reference evidence="4" key="3">
    <citation type="submission" date="2025-09" db="UniProtKB">
        <authorList>
            <consortium name="Ensembl"/>
        </authorList>
    </citation>
    <scope>IDENTIFICATION</scope>
</reference>
<dbReference type="InParanoid" id="H2Z774"/>
<comment type="caution">
    <text evidence="2">Lacks conserved residue(s) required for the propagation of feature annotation.</text>
</comment>
<reference evidence="4" key="2">
    <citation type="submission" date="2025-08" db="UniProtKB">
        <authorList>
            <consortium name="Ensembl"/>
        </authorList>
    </citation>
    <scope>IDENTIFICATION</scope>
</reference>
<dbReference type="InterPro" id="IPR000859">
    <property type="entry name" value="CUB_dom"/>
</dbReference>
<keyword evidence="5" id="KW-1185">Reference proteome</keyword>
<dbReference type="HOGENOM" id="CLU_2235620_0_0_1"/>
<evidence type="ECO:0000256" key="2">
    <source>
        <dbReference type="PROSITE-ProRule" id="PRU00059"/>
    </source>
</evidence>
<name>H2Z774_CIOSA</name>
<evidence type="ECO:0000259" key="3">
    <source>
        <dbReference type="PROSITE" id="PS01180"/>
    </source>
</evidence>
<dbReference type="InterPro" id="IPR052129">
    <property type="entry name" value="Spermadhesin-Link_domain"/>
</dbReference>
<accession>H2Z774</accession>